<evidence type="ECO:0000313" key="2">
    <source>
        <dbReference type="Proteomes" id="UP000078272"/>
    </source>
</evidence>
<accession>A0A175R8Y3</accession>
<sequence>MSLARIALRTAAVEAIKGRTLVGDNVLDSPNGALDIQADGTLRTDEDRPFVAVYTDIATAGDVTGRDLTENGSCVLVIEIGISMAMTELDRETGRSTIVGVSVPASDRAFEFFLEIVQKQVLDALTDPDSDWADIFRALHSHVEKIEVGTRRTSDNGQKLAGHQTRITMALFPDPARGAPLDGRAPLARFLAALEAENDPTYEAQAQAMRSVIGGAVPDWKQVQIRHGLTRAELRALGSGPIISDESRVTPPLKGASVAIEGVGQREVP</sequence>
<reference evidence="1 2" key="1">
    <citation type="journal article" date="2016" name="Front. Microbiol.">
        <title>Genomic Resource of Rice Seed Associated Bacteria.</title>
        <authorList>
            <person name="Midha S."/>
            <person name="Bansal K."/>
            <person name="Sharma S."/>
            <person name="Kumar N."/>
            <person name="Patil P.P."/>
            <person name="Chaudhry V."/>
            <person name="Patil P.B."/>
        </authorList>
    </citation>
    <scope>NUCLEOTIDE SEQUENCE [LARGE SCALE GENOMIC DNA]</scope>
    <source>
        <strain evidence="1 2">NS226</strain>
    </source>
</reference>
<dbReference type="RefSeq" id="WP_058635485.1">
    <property type="nucleotide sequence ID" value="NZ_LDPZ01000026.1"/>
</dbReference>
<evidence type="ECO:0000313" key="1">
    <source>
        <dbReference type="EMBL" id="KTQ95011.1"/>
    </source>
</evidence>
<proteinExistence type="predicted"/>
<dbReference type="AlphaFoldDB" id="A0A175R8Y3"/>
<name>A0A175R8Y3_9HYPH</name>
<comment type="caution">
    <text evidence="1">The sequence shown here is derived from an EMBL/GenBank/DDBJ whole genome shotgun (WGS) entry which is preliminary data.</text>
</comment>
<dbReference type="OrthoDB" id="7841151at2"/>
<dbReference type="PATRIC" id="fig|401562.3.peg.2370"/>
<gene>
    <name evidence="1" type="ORF">NS226_13855</name>
</gene>
<protein>
    <submittedName>
        <fullName evidence="1">Uncharacterized protein</fullName>
    </submittedName>
</protein>
<dbReference type="Proteomes" id="UP000078272">
    <property type="component" value="Unassembled WGS sequence"/>
</dbReference>
<dbReference type="EMBL" id="LDPZ01000026">
    <property type="protein sequence ID" value="KTQ95011.1"/>
    <property type="molecule type" value="Genomic_DNA"/>
</dbReference>
<organism evidence="1 2">
    <name type="scientific">Aureimonas ureilytica</name>
    <dbReference type="NCBI Taxonomy" id="401562"/>
    <lineage>
        <taxon>Bacteria</taxon>
        <taxon>Pseudomonadati</taxon>
        <taxon>Pseudomonadota</taxon>
        <taxon>Alphaproteobacteria</taxon>
        <taxon>Hyphomicrobiales</taxon>
        <taxon>Aurantimonadaceae</taxon>
        <taxon>Aureimonas</taxon>
    </lineage>
</organism>